<dbReference type="InterPro" id="IPR016635">
    <property type="entry name" value="AP_complex_ssu"/>
</dbReference>
<dbReference type="GO" id="GO:0012505">
    <property type="term" value="C:endomembrane system"/>
    <property type="evidence" value="ECO:0007669"/>
    <property type="project" value="UniProtKB-SubCell"/>
</dbReference>
<keyword evidence="5 6" id="KW-0472">Membrane</keyword>
<dbReference type="CDD" id="cd14832">
    <property type="entry name" value="AP4_sigma"/>
    <property type="match status" value="1"/>
</dbReference>
<sequence>MIKFILMVNKQGQTRLAQYYDFLTVRERVTLEGELIRKCLSRTESQCSFVEYRQYRVVYRRYASLYFIVGTDNDDDANELALLEFIHTLVETLDKYFENVCELDIMFNLEKAHVILDEMVLDGCIVDTNKAAVLNPLYLLEKHSS</sequence>
<evidence type="ECO:0000256" key="2">
    <source>
        <dbReference type="ARBA" id="ARBA00006972"/>
    </source>
</evidence>
<dbReference type="GO" id="GO:0006886">
    <property type="term" value="P:intracellular protein transport"/>
    <property type="evidence" value="ECO:0007669"/>
    <property type="project" value="UniProtKB-UniRule"/>
</dbReference>
<comment type="subcellular location">
    <subcellularLocation>
        <location evidence="1">Endomembrane system</location>
    </subcellularLocation>
</comment>
<evidence type="ECO:0000313" key="8">
    <source>
        <dbReference type="EMBL" id="CAD9648470.1"/>
    </source>
</evidence>
<dbReference type="GO" id="GO:0016192">
    <property type="term" value="P:vesicle-mediated transport"/>
    <property type="evidence" value="ECO:0007669"/>
    <property type="project" value="InterPro"/>
</dbReference>
<proteinExistence type="inferred from homology"/>
<dbReference type="InterPro" id="IPR011012">
    <property type="entry name" value="Longin-like_dom_sf"/>
</dbReference>
<dbReference type="FunFam" id="3.30.450.60:FF:000010">
    <property type="entry name" value="AP complex subunit sigma"/>
    <property type="match status" value="1"/>
</dbReference>
<dbReference type="Gene3D" id="3.30.450.60">
    <property type="match status" value="1"/>
</dbReference>
<protein>
    <recommendedName>
        <fullName evidence="6">AP complex subunit sigma</fullName>
    </recommendedName>
</protein>
<keyword evidence="3 6" id="KW-0813">Transport</keyword>
<gene>
    <name evidence="8" type="ORF">BRAN1462_LOCUS66292</name>
</gene>
<evidence type="ECO:0000259" key="7">
    <source>
        <dbReference type="Pfam" id="PF01217"/>
    </source>
</evidence>
<dbReference type="PIRSF" id="PIRSF015588">
    <property type="entry name" value="AP_complex_sigma"/>
    <property type="match status" value="1"/>
</dbReference>
<dbReference type="EMBL" id="HBGW01104932">
    <property type="protein sequence ID" value="CAD9648470.1"/>
    <property type="molecule type" value="Transcribed_RNA"/>
</dbReference>
<evidence type="ECO:0000256" key="4">
    <source>
        <dbReference type="ARBA" id="ARBA00022927"/>
    </source>
</evidence>
<evidence type="ECO:0000256" key="6">
    <source>
        <dbReference type="PIRNR" id="PIRNR015588"/>
    </source>
</evidence>
<name>A0A7S2VTI8_9DINO</name>
<comment type="similarity">
    <text evidence="2 6">Belongs to the adaptor complexes small subunit family.</text>
</comment>
<dbReference type="PROSITE" id="PS00989">
    <property type="entry name" value="CLAT_ADAPTOR_S"/>
    <property type="match status" value="1"/>
</dbReference>
<reference evidence="8" key="1">
    <citation type="submission" date="2021-01" db="EMBL/GenBank/DDBJ databases">
        <authorList>
            <person name="Corre E."/>
            <person name="Pelletier E."/>
            <person name="Niang G."/>
            <person name="Scheremetjew M."/>
            <person name="Finn R."/>
            <person name="Kale V."/>
            <person name="Holt S."/>
            <person name="Cochrane G."/>
            <person name="Meng A."/>
            <person name="Brown T."/>
            <person name="Cohen L."/>
        </authorList>
    </citation>
    <scope>NUCLEOTIDE SEQUENCE</scope>
    <source>
        <strain evidence="8">RCC3387</strain>
    </source>
</reference>
<evidence type="ECO:0000256" key="3">
    <source>
        <dbReference type="ARBA" id="ARBA00022448"/>
    </source>
</evidence>
<evidence type="ECO:0000256" key="1">
    <source>
        <dbReference type="ARBA" id="ARBA00004308"/>
    </source>
</evidence>
<keyword evidence="4 6" id="KW-0653">Protein transport</keyword>
<dbReference type="InterPro" id="IPR022775">
    <property type="entry name" value="AP_mu_sigma_su"/>
</dbReference>
<organism evidence="8">
    <name type="scientific">Zooxanthella nutricula</name>
    <dbReference type="NCBI Taxonomy" id="1333877"/>
    <lineage>
        <taxon>Eukaryota</taxon>
        <taxon>Sar</taxon>
        <taxon>Alveolata</taxon>
        <taxon>Dinophyceae</taxon>
        <taxon>Peridiniales</taxon>
        <taxon>Peridiniales incertae sedis</taxon>
        <taxon>Zooxanthella</taxon>
    </lineage>
</organism>
<dbReference type="AlphaFoldDB" id="A0A7S2VTI8"/>
<dbReference type="InterPro" id="IPR000804">
    <property type="entry name" value="Clathrin_sm-chain_CS"/>
</dbReference>
<dbReference type="Pfam" id="PF01217">
    <property type="entry name" value="Clat_adaptor_s"/>
    <property type="match status" value="1"/>
</dbReference>
<evidence type="ECO:0000256" key="5">
    <source>
        <dbReference type="ARBA" id="ARBA00023136"/>
    </source>
</evidence>
<feature type="domain" description="AP complex mu/sigma subunit" evidence="7">
    <location>
        <begin position="1"/>
        <end position="142"/>
    </location>
</feature>
<dbReference type="PANTHER" id="PTHR11753">
    <property type="entry name" value="ADAPTOR COMPLEXES SMALL SUBUNIT FAMILY"/>
    <property type="match status" value="1"/>
</dbReference>
<dbReference type="SUPFAM" id="SSF64356">
    <property type="entry name" value="SNARE-like"/>
    <property type="match status" value="1"/>
</dbReference>
<dbReference type="GO" id="GO:0030117">
    <property type="term" value="C:membrane coat"/>
    <property type="evidence" value="ECO:0007669"/>
    <property type="project" value="InterPro"/>
</dbReference>
<accession>A0A7S2VTI8</accession>